<evidence type="ECO:0000256" key="11">
    <source>
        <dbReference type="ARBA" id="ARBA00022989"/>
    </source>
</evidence>
<dbReference type="EMBL" id="SDHX01000001">
    <property type="protein sequence ID" value="RXK56940.1"/>
    <property type="molecule type" value="Genomic_DNA"/>
</dbReference>
<dbReference type="PROSITE" id="PS50857">
    <property type="entry name" value="COX2_CUA"/>
    <property type="match status" value="1"/>
</dbReference>
<organism evidence="21 22">
    <name type="scientific">Oleiharenicola lentus</name>
    <dbReference type="NCBI Taxonomy" id="2508720"/>
    <lineage>
        <taxon>Bacteria</taxon>
        <taxon>Pseudomonadati</taxon>
        <taxon>Verrucomicrobiota</taxon>
        <taxon>Opitutia</taxon>
        <taxon>Opitutales</taxon>
        <taxon>Opitutaceae</taxon>
        <taxon>Oleiharenicola</taxon>
    </lineage>
</organism>
<evidence type="ECO:0000256" key="4">
    <source>
        <dbReference type="ARBA" id="ARBA00022448"/>
    </source>
</evidence>
<dbReference type="GO" id="GO:0005507">
    <property type="term" value="F:copper ion binding"/>
    <property type="evidence" value="ECO:0007669"/>
    <property type="project" value="InterPro"/>
</dbReference>
<dbReference type="Proteomes" id="UP000290218">
    <property type="component" value="Unassembled WGS sequence"/>
</dbReference>
<dbReference type="EC" id="7.1.1.9" evidence="3"/>
<dbReference type="GO" id="GO:0004129">
    <property type="term" value="F:cytochrome-c oxidase activity"/>
    <property type="evidence" value="ECO:0007669"/>
    <property type="project" value="UniProtKB-EC"/>
</dbReference>
<evidence type="ECO:0000259" key="20">
    <source>
        <dbReference type="PROSITE" id="PS51007"/>
    </source>
</evidence>
<reference evidence="21 22" key="1">
    <citation type="submission" date="2019-01" db="EMBL/GenBank/DDBJ databases">
        <title>Lacunisphaera sp. strain TWA-58.</title>
        <authorList>
            <person name="Chen W.-M."/>
        </authorList>
    </citation>
    <scope>NUCLEOTIDE SEQUENCE [LARGE SCALE GENOMIC DNA]</scope>
    <source>
        <strain evidence="21 22">TWA-58</strain>
    </source>
</reference>
<dbReference type="SUPFAM" id="SSF81464">
    <property type="entry name" value="Cytochrome c oxidase subunit II-like, transmembrane region"/>
    <property type="match status" value="1"/>
</dbReference>
<dbReference type="AlphaFoldDB" id="A0A4Q1CCZ0"/>
<keyword evidence="4" id="KW-0813">Transport</keyword>
<dbReference type="InterPro" id="IPR014222">
    <property type="entry name" value="Cyt_c_oxidase_su2"/>
</dbReference>
<dbReference type="InterPro" id="IPR034236">
    <property type="entry name" value="CuRO_CcO_Caa3_II"/>
</dbReference>
<evidence type="ECO:0000256" key="14">
    <source>
        <dbReference type="ARBA" id="ARBA00023136"/>
    </source>
</evidence>
<name>A0A4Q1CCZ0_9BACT</name>
<comment type="caution">
    <text evidence="21">The sequence shown here is derived from an EMBL/GenBank/DDBJ whole genome shotgun (WGS) entry which is preliminary data.</text>
</comment>
<evidence type="ECO:0000256" key="1">
    <source>
        <dbReference type="ARBA" id="ARBA00004141"/>
    </source>
</evidence>
<evidence type="ECO:0000313" key="21">
    <source>
        <dbReference type="EMBL" id="RXK56940.1"/>
    </source>
</evidence>
<evidence type="ECO:0000256" key="9">
    <source>
        <dbReference type="ARBA" id="ARBA00022967"/>
    </source>
</evidence>
<evidence type="ECO:0000313" key="22">
    <source>
        <dbReference type="Proteomes" id="UP000290218"/>
    </source>
</evidence>
<dbReference type="Pfam" id="PF00034">
    <property type="entry name" value="Cytochrom_C"/>
    <property type="match status" value="1"/>
</dbReference>
<feature type="domain" description="Cytochrome oxidase subunit II copper A binding" evidence="19">
    <location>
        <begin position="105"/>
        <end position="227"/>
    </location>
</feature>
<dbReference type="GO" id="GO:0016491">
    <property type="term" value="F:oxidoreductase activity"/>
    <property type="evidence" value="ECO:0007669"/>
    <property type="project" value="UniProtKB-KW"/>
</dbReference>
<keyword evidence="11 18" id="KW-1133">Transmembrane helix</keyword>
<evidence type="ECO:0000256" key="3">
    <source>
        <dbReference type="ARBA" id="ARBA00012949"/>
    </source>
</evidence>
<evidence type="ECO:0000256" key="10">
    <source>
        <dbReference type="ARBA" id="ARBA00022982"/>
    </source>
</evidence>
<keyword evidence="21" id="KW-0560">Oxidoreductase</keyword>
<dbReference type="InterPro" id="IPR002429">
    <property type="entry name" value="CcO_II-like_C"/>
</dbReference>
<dbReference type="GO" id="GO:0042773">
    <property type="term" value="P:ATP synthesis coupled electron transport"/>
    <property type="evidence" value="ECO:0007669"/>
    <property type="project" value="TreeGrafter"/>
</dbReference>
<evidence type="ECO:0000256" key="8">
    <source>
        <dbReference type="ARBA" id="ARBA00022723"/>
    </source>
</evidence>
<keyword evidence="10" id="KW-0249">Electron transport</keyword>
<dbReference type="SUPFAM" id="SSF46626">
    <property type="entry name" value="Cytochrome c"/>
    <property type="match status" value="1"/>
</dbReference>
<dbReference type="InterPro" id="IPR009056">
    <property type="entry name" value="Cyt_c-like_dom"/>
</dbReference>
<dbReference type="PRINTS" id="PR01166">
    <property type="entry name" value="CYCOXIDASEII"/>
</dbReference>
<dbReference type="GO" id="GO:0016020">
    <property type="term" value="C:membrane"/>
    <property type="evidence" value="ECO:0007669"/>
    <property type="project" value="UniProtKB-SubCell"/>
</dbReference>
<dbReference type="Gene3D" id="1.10.287.90">
    <property type="match status" value="1"/>
</dbReference>
<evidence type="ECO:0000256" key="18">
    <source>
        <dbReference type="SAM" id="Phobius"/>
    </source>
</evidence>
<evidence type="ECO:0000256" key="7">
    <source>
        <dbReference type="ARBA" id="ARBA00022692"/>
    </source>
</evidence>
<dbReference type="PANTHER" id="PTHR22888">
    <property type="entry name" value="CYTOCHROME C OXIDASE, SUBUNIT II"/>
    <property type="match status" value="1"/>
</dbReference>
<keyword evidence="6" id="KW-0679">Respiratory chain</keyword>
<protein>
    <recommendedName>
        <fullName evidence="3">cytochrome-c oxidase</fullName>
        <ecNumber evidence="3">7.1.1.9</ecNumber>
    </recommendedName>
    <alternativeName>
        <fullName evidence="16">Cytochrome aa3 subunit 2</fullName>
    </alternativeName>
</protein>
<dbReference type="PROSITE" id="PS00078">
    <property type="entry name" value="COX2"/>
    <property type="match status" value="1"/>
</dbReference>
<accession>A0A4Q1CCZ0</accession>
<evidence type="ECO:0000256" key="5">
    <source>
        <dbReference type="ARBA" id="ARBA00022617"/>
    </source>
</evidence>
<keyword evidence="13" id="KW-0186">Copper</keyword>
<dbReference type="PANTHER" id="PTHR22888:SF9">
    <property type="entry name" value="CYTOCHROME C OXIDASE SUBUNIT 2"/>
    <property type="match status" value="1"/>
</dbReference>
<comment type="function">
    <text evidence="15">Subunits I and II form the functional core of the enzyme complex. Electrons originating in cytochrome c are transferred via heme a and Cu(A) to the binuclear center formed by heme a3 and Cu(B).</text>
</comment>
<evidence type="ECO:0000256" key="16">
    <source>
        <dbReference type="ARBA" id="ARBA00031399"/>
    </source>
</evidence>
<dbReference type="InterPro" id="IPR008972">
    <property type="entry name" value="Cupredoxin"/>
</dbReference>
<keyword evidence="7 18" id="KW-0812">Transmembrane</keyword>
<dbReference type="Gene3D" id="1.10.760.10">
    <property type="entry name" value="Cytochrome c-like domain"/>
    <property type="match status" value="1"/>
</dbReference>
<keyword evidence="14 18" id="KW-0472">Membrane</keyword>
<evidence type="ECO:0000256" key="13">
    <source>
        <dbReference type="ARBA" id="ARBA00023008"/>
    </source>
</evidence>
<gene>
    <name evidence="21" type="primary">coxB</name>
    <name evidence="21" type="ORF">ESB00_07815</name>
</gene>
<feature type="domain" description="Cytochrome c" evidence="20">
    <location>
        <begin position="290"/>
        <end position="393"/>
    </location>
</feature>
<dbReference type="InterPro" id="IPR036257">
    <property type="entry name" value="Cyt_c_oxidase_su2_TM_sf"/>
</dbReference>
<keyword evidence="8 17" id="KW-0479">Metal-binding</keyword>
<sequence length="393" mass="42860">MSGPQSTMVTAGPVAKSQWDLFMVTVYVTTFIFVVTGAVLAYAQIKFRAKSEADEHAEPPAEAGHGNPLVEIGLIAGSVALLVIIAIPTLQGIWYTYDVPEAEKGNAIEINATGYQWWFKFEYPNEMVPQPLGGEAPLVTGNELVVPAGVAVRVNLRTIDVIHSFWIPKLAGKVDMMPNRANHLWFKADKPGYFYGQCAEYCGESHAIMKFRVIALGQEDYAKWLANQKLPARTVTAQSLQAEAAAPRVQFASLKETAPGSTLGSSPDFDANPFAGWQAKQKHEAGENASLIDTGRKLFAEKTCITCHTVRGHEGIGITGPDLTHLGARTSIAAGVLDNSAERLHQWIKDPNYFKPGNKMYHGGYIDVNTKQAKFTLTDAEIDALVAYLHSLK</sequence>
<dbReference type="OrthoDB" id="9781261at2"/>
<dbReference type="SUPFAM" id="SSF49503">
    <property type="entry name" value="Cupredoxins"/>
    <property type="match status" value="1"/>
</dbReference>
<keyword evidence="22" id="KW-1185">Reference proteome</keyword>
<evidence type="ECO:0000256" key="15">
    <source>
        <dbReference type="ARBA" id="ARBA00024688"/>
    </source>
</evidence>
<evidence type="ECO:0000256" key="17">
    <source>
        <dbReference type="PROSITE-ProRule" id="PRU00433"/>
    </source>
</evidence>
<dbReference type="Gene3D" id="2.60.40.420">
    <property type="entry name" value="Cupredoxins - blue copper proteins"/>
    <property type="match status" value="1"/>
</dbReference>
<keyword evidence="9" id="KW-1278">Translocase</keyword>
<feature type="transmembrane region" description="Helical" evidence="18">
    <location>
        <begin position="21"/>
        <end position="43"/>
    </location>
</feature>
<proteinExistence type="inferred from homology"/>
<keyword evidence="12 17" id="KW-0408">Iron</keyword>
<dbReference type="GO" id="GO:0020037">
    <property type="term" value="F:heme binding"/>
    <property type="evidence" value="ECO:0007669"/>
    <property type="project" value="InterPro"/>
</dbReference>
<comment type="subcellular location">
    <subcellularLocation>
        <location evidence="1">Membrane</location>
        <topology evidence="1">Multi-pass membrane protein</topology>
    </subcellularLocation>
</comment>
<evidence type="ECO:0000256" key="2">
    <source>
        <dbReference type="ARBA" id="ARBA00007866"/>
    </source>
</evidence>
<dbReference type="CDD" id="cd04213">
    <property type="entry name" value="CuRO_CcO_Caa3_II"/>
    <property type="match status" value="1"/>
</dbReference>
<comment type="similarity">
    <text evidence="2">Belongs to the cytochrome c oxidase subunit 2 family.</text>
</comment>
<feature type="transmembrane region" description="Helical" evidence="18">
    <location>
        <begin position="74"/>
        <end position="97"/>
    </location>
</feature>
<dbReference type="InterPro" id="IPR001505">
    <property type="entry name" value="Copper_CuA"/>
</dbReference>
<dbReference type="Pfam" id="PF00116">
    <property type="entry name" value="COX2"/>
    <property type="match status" value="1"/>
</dbReference>
<evidence type="ECO:0000256" key="6">
    <source>
        <dbReference type="ARBA" id="ARBA00022660"/>
    </source>
</evidence>
<evidence type="ECO:0000256" key="12">
    <source>
        <dbReference type="ARBA" id="ARBA00023004"/>
    </source>
</evidence>
<dbReference type="InterPro" id="IPR045187">
    <property type="entry name" value="CcO_II"/>
</dbReference>
<dbReference type="PROSITE" id="PS51007">
    <property type="entry name" value="CYTC"/>
    <property type="match status" value="1"/>
</dbReference>
<evidence type="ECO:0000259" key="19">
    <source>
        <dbReference type="PROSITE" id="PS50857"/>
    </source>
</evidence>
<keyword evidence="5 17" id="KW-0349">Heme</keyword>
<dbReference type="NCBIfam" id="TIGR02866">
    <property type="entry name" value="CoxB"/>
    <property type="match status" value="1"/>
</dbReference>
<dbReference type="InterPro" id="IPR036909">
    <property type="entry name" value="Cyt_c-like_dom_sf"/>
</dbReference>